<dbReference type="InterPro" id="IPR001878">
    <property type="entry name" value="Znf_CCHC"/>
</dbReference>
<protein>
    <recommendedName>
        <fullName evidence="2">CCHC-type domain-containing protein</fullName>
    </recommendedName>
</protein>
<comment type="caution">
    <text evidence="3">The sequence shown here is derived from an EMBL/GenBank/DDBJ whole genome shotgun (WGS) entry which is preliminary data.</text>
</comment>
<dbReference type="AlphaFoldDB" id="A0A6L2PK88"/>
<gene>
    <name evidence="3" type="ORF">Cfor_01132</name>
</gene>
<dbReference type="GO" id="GO:0003676">
    <property type="term" value="F:nucleic acid binding"/>
    <property type="evidence" value="ECO:0007669"/>
    <property type="project" value="InterPro"/>
</dbReference>
<dbReference type="EMBL" id="BLKM01000271">
    <property type="protein sequence ID" value="GFG30965.1"/>
    <property type="molecule type" value="Genomic_DNA"/>
</dbReference>
<evidence type="ECO:0000313" key="4">
    <source>
        <dbReference type="Proteomes" id="UP000502823"/>
    </source>
</evidence>
<proteinExistence type="predicted"/>
<evidence type="ECO:0000259" key="2">
    <source>
        <dbReference type="PROSITE" id="PS50158"/>
    </source>
</evidence>
<organism evidence="3 4">
    <name type="scientific">Coptotermes formosanus</name>
    <name type="common">Formosan subterranean termite</name>
    <dbReference type="NCBI Taxonomy" id="36987"/>
    <lineage>
        <taxon>Eukaryota</taxon>
        <taxon>Metazoa</taxon>
        <taxon>Ecdysozoa</taxon>
        <taxon>Arthropoda</taxon>
        <taxon>Hexapoda</taxon>
        <taxon>Insecta</taxon>
        <taxon>Pterygota</taxon>
        <taxon>Neoptera</taxon>
        <taxon>Polyneoptera</taxon>
        <taxon>Dictyoptera</taxon>
        <taxon>Blattodea</taxon>
        <taxon>Blattoidea</taxon>
        <taxon>Termitoidae</taxon>
        <taxon>Rhinotermitidae</taxon>
        <taxon>Coptotermes</taxon>
    </lineage>
</organism>
<keyword evidence="1" id="KW-0479">Metal-binding</keyword>
<dbReference type="InParanoid" id="A0A6L2PK88"/>
<feature type="domain" description="CCHC-type" evidence="2">
    <location>
        <begin position="171"/>
        <end position="185"/>
    </location>
</feature>
<sequence length="302" mass="34055">MNSKEGRVTLSSLYERTETQLRALETLGVATDKYAAMLFPLVESCLPEEVLRAWQRHSNGSLVQQNGQTGLDSLTSFLKNEVESEERITMAIQGFSFGNNVRGMKQQKMESSSSNKNVVPTTADLGNCKPSKMAKMACVFCKGSHSSDACFKADKMSTEEKRDITNRKKCCFACLKTGHIRRSCRAALKCTFCERKHVPVMCPKVEKASEAKVEPVVESSLSNINYSQVFLQTIMVKLRGAQERKIRVLLDTGSLRSYIKRDVAQCMQYKPTGEEELIHGLFSVRMRLKESKHEDTHVFKFP</sequence>
<accession>A0A6L2PK88</accession>
<evidence type="ECO:0000313" key="3">
    <source>
        <dbReference type="EMBL" id="GFG30965.1"/>
    </source>
</evidence>
<dbReference type="OrthoDB" id="416987at2759"/>
<evidence type="ECO:0000256" key="1">
    <source>
        <dbReference type="PROSITE-ProRule" id="PRU00047"/>
    </source>
</evidence>
<name>A0A6L2PK88_COPFO</name>
<keyword evidence="4" id="KW-1185">Reference proteome</keyword>
<keyword evidence="1" id="KW-0862">Zinc</keyword>
<dbReference type="PANTHER" id="PTHR47331">
    <property type="entry name" value="PHD-TYPE DOMAIN-CONTAINING PROTEIN"/>
    <property type="match status" value="1"/>
</dbReference>
<reference evidence="4" key="1">
    <citation type="submission" date="2020-01" db="EMBL/GenBank/DDBJ databases">
        <title>Draft genome sequence of the Termite Coptotermes fromosanus.</title>
        <authorList>
            <person name="Itakura S."/>
            <person name="Yosikawa Y."/>
            <person name="Umezawa K."/>
        </authorList>
    </citation>
    <scope>NUCLEOTIDE SEQUENCE [LARGE SCALE GENOMIC DNA]</scope>
</reference>
<dbReference type="Proteomes" id="UP000502823">
    <property type="component" value="Unassembled WGS sequence"/>
</dbReference>
<dbReference type="PANTHER" id="PTHR47331:SF1">
    <property type="entry name" value="GAG-LIKE PROTEIN"/>
    <property type="match status" value="1"/>
</dbReference>
<dbReference type="GO" id="GO:0008270">
    <property type="term" value="F:zinc ion binding"/>
    <property type="evidence" value="ECO:0007669"/>
    <property type="project" value="UniProtKB-KW"/>
</dbReference>
<dbReference type="PROSITE" id="PS50158">
    <property type="entry name" value="ZF_CCHC"/>
    <property type="match status" value="1"/>
</dbReference>
<keyword evidence="1" id="KW-0863">Zinc-finger</keyword>